<evidence type="ECO:0000313" key="2">
    <source>
        <dbReference type="EMBL" id="MPM53622.1"/>
    </source>
</evidence>
<name>A0A645AK78_9ZZZZ</name>
<feature type="domain" description="PAS" evidence="1">
    <location>
        <begin position="16"/>
        <end position="58"/>
    </location>
</feature>
<dbReference type="Pfam" id="PF13188">
    <property type="entry name" value="PAS_8"/>
    <property type="match status" value="1"/>
</dbReference>
<dbReference type="AlphaFoldDB" id="A0A645AK78"/>
<accession>A0A645AK78</accession>
<reference evidence="2" key="1">
    <citation type="submission" date="2019-08" db="EMBL/GenBank/DDBJ databases">
        <authorList>
            <person name="Kucharzyk K."/>
            <person name="Murdoch R.W."/>
            <person name="Higgins S."/>
            <person name="Loffler F."/>
        </authorList>
    </citation>
    <scope>NUCLEOTIDE SEQUENCE</scope>
</reference>
<evidence type="ECO:0000259" key="1">
    <source>
        <dbReference type="Pfam" id="PF13188"/>
    </source>
</evidence>
<comment type="caution">
    <text evidence="2">The sequence shown here is derived from an EMBL/GenBank/DDBJ whole genome shotgun (WGS) entry which is preliminary data.</text>
</comment>
<dbReference type="InterPro" id="IPR035965">
    <property type="entry name" value="PAS-like_dom_sf"/>
</dbReference>
<protein>
    <recommendedName>
        <fullName evidence="1">PAS domain-containing protein</fullName>
    </recommendedName>
</protein>
<sequence>MCLSYLRKISQKTSNALIKYIPAGVVIVDRNLQVLECNRHFAELFGEEIIDARLRRDRRRRYGIVARDHYRLDAHLAQVGELFLHAVLDDVLQADHSEHAAVFCHDERRPAELRDAVCDVAALLAETAARFLDISAYRLRGALPDLAIPAVHAAHARRRGEWDESQLFVFELAFADAELPFRKDDDAAPFGSLVGERR</sequence>
<dbReference type="SUPFAM" id="SSF55785">
    <property type="entry name" value="PYP-like sensor domain (PAS domain)"/>
    <property type="match status" value="1"/>
</dbReference>
<dbReference type="EMBL" id="VSSQ01014421">
    <property type="protein sequence ID" value="MPM53622.1"/>
    <property type="molecule type" value="Genomic_DNA"/>
</dbReference>
<organism evidence="2">
    <name type="scientific">bioreactor metagenome</name>
    <dbReference type="NCBI Taxonomy" id="1076179"/>
    <lineage>
        <taxon>unclassified sequences</taxon>
        <taxon>metagenomes</taxon>
        <taxon>ecological metagenomes</taxon>
    </lineage>
</organism>
<dbReference type="InterPro" id="IPR000014">
    <property type="entry name" value="PAS"/>
</dbReference>
<gene>
    <name evidence="2" type="ORF">SDC9_100391</name>
</gene>
<proteinExistence type="predicted"/>